<evidence type="ECO:0000256" key="13">
    <source>
        <dbReference type="ARBA" id="ARBA00023136"/>
    </source>
</evidence>
<feature type="modified residue" description="4-aspartylphosphate" evidence="16">
    <location>
        <position position="658"/>
    </location>
</feature>
<evidence type="ECO:0000259" key="19">
    <source>
        <dbReference type="PROSITE" id="PS51321"/>
    </source>
</evidence>
<dbReference type="SUPFAM" id="SSF47226">
    <property type="entry name" value="Histidine-containing phosphotransfer domain, HPT domain"/>
    <property type="match status" value="1"/>
</dbReference>
<evidence type="ECO:0000256" key="4">
    <source>
        <dbReference type="ARBA" id="ARBA00022475"/>
    </source>
</evidence>
<dbReference type="InterPro" id="IPR036097">
    <property type="entry name" value="HisK_dim/P_sf"/>
</dbReference>
<dbReference type="Pfam" id="PF00512">
    <property type="entry name" value="HisKA"/>
    <property type="match status" value="1"/>
</dbReference>
<keyword evidence="7" id="KW-0812">Transmembrane</keyword>
<evidence type="ECO:0000256" key="3">
    <source>
        <dbReference type="ARBA" id="ARBA00012438"/>
    </source>
</evidence>
<dbReference type="InterPro" id="IPR011006">
    <property type="entry name" value="CheY-like_superfamily"/>
</dbReference>
<evidence type="ECO:0000313" key="20">
    <source>
        <dbReference type="EMBL" id="QTA81595.1"/>
    </source>
</evidence>
<dbReference type="InterPro" id="IPR004358">
    <property type="entry name" value="Sig_transdc_His_kin-like_C"/>
</dbReference>
<keyword evidence="8" id="KW-0547">Nucleotide-binding</keyword>
<keyword evidence="21" id="KW-1185">Reference proteome</keyword>
<feature type="domain" description="Response regulatory" evidence="18">
    <location>
        <begin position="608"/>
        <end position="723"/>
    </location>
</feature>
<dbReference type="SUPFAM" id="SSF47384">
    <property type="entry name" value="Homodimeric domain of signal transducing histidine kinase"/>
    <property type="match status" value="1"/>
</dbReference>
<dbReference type="PROSITE" id="PS50109">
    <property type="entry name" value="HIS_KIN"/>
    <property type="match status" value="1"/>
</dbReference>
<dbReference type="Proteomes" id="UP000663720">
    <property type="component" value="Chromosome"/>
</dbReference>
<dbReference type="PANTHER" id="PTHR45339:SF1">
    <property type="entry name" value="HYBRID SIGNAL TRANSDUCTION HISTIDINE KINASE J"/>
    <property type="match status" value="1"/>
</dbReference>
<name>A0A975BA76_9BACT</name>
<dbReference type="GO" id="GO:0000155">
    <property type="term" value="F:phosphorelay sensor kinase activity"/>
    <property type="evidence" value="ECO:0007669"/>
    <property type="project" value="InterPro"/>
</dbReference>
<keyword evidence="4" id="KW-1003">Cell membrane</keyword>
<dbReference type="PROSITE" id="PS50110">
    <property type="entry name" value="RESPONSE_REGULATORY"/>
    <property type="match status" value="2"/>
</dbReference>
<dbReference type="Gene3D" id="3.30.565.10">
    <property type="entry name" value="Histidine kinase-like ATPase, C-terminal domain"/>
    <property type="match status" value="1"/>
</dbReference>
<keyword evidence="9 20" id="KW-0418">Kinase</keyword>
<keyword evidence="5 16" id="KW-0597">Phosphoprotein</keyword>
<dbReference type="InterPro" id="IPR005467">
    <property type="entry name" value="His_kinase_dom"/>
</dbReference>
<dbReference type="SMART" id="SM00387">
    <property type="entry name" value="HATPase_c"/>
    <property type="match status" value="1"/>
</dbReference>
<keyword evidence="10" id="KW-0067">ATP-binding</keyword>
<dbReference type="GO" id="GO:0005524">
    <property type="term" value="F:ATP binding"/>
    <property type="evidence" value="ECO:0007669"/>
    <property type="project" value="UniProtKB-KW"/>
</dbReference>
<comment type="subcellular location">
    <subcellularLocation>
        <location evidence="2">Cell membrane</location>
        <topology evidence="2">Multi-pass membrane protein</topology>
    </subcellularLocation>
</comment>
<dbReference type="InterPro" id="IPR003018">
    <property type="entry name" value="GAF"/>
</dbReference>
<dbReference type="GO" id="GO:0006351">
    <property type="term" value="P:DNA-templated transcription"/>
    <property type="evidence" value="ECO:0007669"/>
    <property type="project" value="InterPro"/>
</dbReference>
<dbReference type="EC" id="2.7.13.3" evidence="3"/>
<dbReference type="AlphaFoldDB" id="A0A975BA76"/>
<dbReference type="InterPro" id="IPR003661">
    <property type="entry name" value="HisK_dim/P_dom"/>
</dbReference>
<comment type="subunit">
    <text evidence="14">At low DSF concentrations, interacts with RpfF.</text>
</comment>
<evidence type="ECO:0000256" key="10">
    <source>
        <dbReference type="ARBA" id="ARBA00022840"/>
    </source>
</evidence>
<evidence type="ECO:0000256" key="15">
    <source>
        <dbReference type="ARBA" id="ARBA00068150"/>
    </source>
</evidence>
<proteinExistence type="predicted"/>
<dbReference type="Pfam" id="PF13185">
    <property type="entry name" value="GAF_2"/>
    <property type="match status" value="1"/>
</dbReference>
<dbReference type="InterPro" id="IPR036641">
    <property type="entry name" value="HPT_dom_sf"/>
</dbReference>
<keyword evidence="11" id="KW-1133">Transmembrane helix</keyword>
<dbReference type="Gene3D" id="3.30.450.40">
    <property type="match status" value="1"/>
</dbReference>
<feature type="domain" description="Histidine kinase" evidence="17">
    <location>
        <begin position="339"/>
        <end position="573"/>
    </location>
</feature>
<evidence type="ECO:0000256" key="2">
    <source>
        <dbReference type="ARBA" id="ARBA00004651"/>
    </source>
</evidence>
<evidence type="ECO:0000256" key="8">
    <source>
        <dbReference type="ARBA" id="ARBA00022741"/>
    </source>
</evidence>
<accession>A0A975BA76</accession>
<evidence type="ECO:0000256" key="14">
    <source>
        <dbReference type="ARBA" id="ARBA00064003"/>
    </source>
</evidence>
<dbReference type="Pfam" id="PF00072">
    <property type="entry name" value="Response_reg"/>
    <property type="match status" value="2"/>
</dbReference>
<evidence type="ECO:0000256" key="16">
    <source>
        <dbReference type="PROSITE-ProRule" id="PRU00169"/>
    </source>
</evidence>
<dbReference type="InterPro" id="IPR003594">
    <property type="entry name" value="HATPase_dom"/>
</dbReference>
<dbReference type="Gene3D" id="3.40.50.2300">
    <property type="match status" value="2"/>
</dbReference>
<evidence type="ECO:0000313" key="21">
    <source>
        <dbReference type="Proteomes" id="UP000663720"/>
    </source>
</evidence>
<dbReference type="EMBL" id="CP061799">
    <property type="protein sequence ID" value="QTA81595.1"/>
    <property type="molecule type" value="Genomic_DNA"/>
</dbReference>
<sequence>MNKILVIDDEIEITNLVSQLLKKYIPSSDVITALSGHEGIEIALRQNPDVILLDVNMPAMDGFQVCTRLKSNQSTKHIPVIIFTGMQTDSETRIKSLDMGADAFLTKPVRGAELVSQVKVMLRIRHSEDLLRHEKDLLENAVQERTKELAWEASVNEAVADLSGALISSRSIEDISSLVLGKAQKLTNSEYGFVGYIDMETGDMVCPAISSGLLEKDQAEEKKMFLMTKGKIFKKIADNKKTILINSISEDTRLSNLPYDHIPIHNLMCVPAKIDEKLVGNIALANKDKRYTLKDKKLIERLAALYALAVQRKRSETKLIKAREASEVANQAKSEFMANMSHEVRTPMNGVIGMLGLTLDTELSPTQREYLELAKFSAESLLRILNDILDFTRIEAGKLEIESVKFKISEVIESAIIPVRLDAQEKNINITYNISREVPETLMGDPTRLRQIVINLLRNAVKFTHAGKVEILAQVFNNHGKTVQYNHIDDKNRDYIVIQFTVSDTGIGIPADKQEIIFDSFSQVDGSISRSYGGVGLGLSISRNLVQKMGGEIWTESELGKGSRFHFTVSLGIVKDNEPEQQKPLKSQVSQNQAKKQTAAVPEGVFFNILIVEDDLTNREVFTSMLEYEKSYRVTTAENGRQALNLLKKKSFDLILMDFQMPELDGLEATRIIRQTDTQTPIIALTAHAYPDDRQRCLAIGMNDYISKPVDRNLFMETVAKYTKMSIEKEMAESLSMEKYISKALGLIQTIYNNIKDKNQKHMEFTAEQLKQASLEIGNSAIADNAFRLILAARKEDMEKAFILAEKIENEITNINTQLHKEIKKIQKEKIL</sequence>
<dbReference type="SUPFAM" id="SSF55874">
    <property type="entry name" value="ATPase domain of HSP90 chaperone/DNA topoisomerase II/histidine kinase"/>
    <property type="match status" value="1"/>
</dbReference>
<dbReference type="PRINTS" id="PR00344">
    <property type="entry name" value="BCTRLSENSOR"/>
</dbReference>
<gene>
    <name evidence="20" type="ORF">dnl_39340</name>
</gene>
<dbReference type="SUPFAM" id="SSF55781">
    <property type="entry name" value="GAF domain-like"/>
    <property type="match status" value="1"/>
</dbReference>
<dbReference type="PANTHER" id="PTHR45339">
    <property type="entry name" value="HYBRID SIGNAL TRANSDUCTION HISTIDINE KINASE J"/>
    <property type="match status" value="1"/>
</dbReference>
<dbReference type="CDD" id="cd16922">
    <property type="entry name" value="HATPase_EvgS-ArcB-TorS-like"/>
    <property type="match status" value="1"/>
</dbReference>
<evidence type="ECO:0000256" key="1">
    <source>
        <dbReference type="ARBA" id="ARBA00000085"/>
    </source>
</evidence>
<dbReference type="KEGG" id="dli:dnl_39340"/>
<dbReference type="InterPro" id="IPR003618">
    <property type="entry name" value="TFIIS_cen_dom"/>
</dbReference>
<dbReference type="Gene3D" id="1.10.287.130">
    <property type="match status" value="1"/>
</dbReference>
<reference evidence="20" key="1">
    <citation type="journal article" date="2021" name="Microb. Physiol.">
        <title>Proteogenomic Insights into the Physiology of Marine, Sulfate-Reducing, Filamentous Desulfonema limicola and Desulfonema magnum.</title>
        <authorList>
            <person name="Schnaars V."/>
            <person name="Wohlbrand L."/>
            <person name="Scheve S."/>
            <person name="Hinrichs C."/>
            <person name="Reinhardt R."/>
            <person name="Rabus R."/>
        </authorList>
    </citation>
    <scope>NUCLEOTIDE SEQUENCE</scope>
    <source>
        <strain evidence="20">5ac10</strain>
    </source>
</reference>
<dbReference type="InterPro" id="IPR029016">
    <property type="entry name" value="GAF-like_dom_sf"/>
</dbReference>
<feature type="domain" description="Response regulatory" evidence="18">
    <location>
        <begin position="3"/>
        <end position="122"/>
    </location>
</feature>
<dbReference type="FunFam" id="3.30.565.10:FF:000010">
    <property type="entry name" value="Sensor histidine kinase RcsC"/>
    <property type="match status" value="1"/>
</dbReference>
<evidence type="ECO:0000256" key="11">
    <source>
        <dbReference type="ARBA" id="ARBA00022989"/>
    </source>
</evidence>
<evidence type="ECO:0000256" key="9">
    <source>
        <dbReference type="ARBA" id="ARBA00022777"/>
    </source>
</evidence>
<dbReference type="FunFam" id="1.10.287.130:FF:000002">
    <property type="entry name" value="Two-component osmosensing histidine kinase"/>
    <property type="match status" value="1"/>
</dbReference>
<dbReference type="SUPFAM" id="SSF52172">
    <property type="entry name" value="CheY-like"/>
    <property type="match status" value="2"/>
</dbReference>
<evidence type="ECO:0000256" key="12">
    <source>
        <dbReference type="ARBA" id="ARBA00023012"/>
    </source>
</evidence>
<dbReference type="SMART" id="SM00388">
    <property type="entry name" value="HisKA"/>
    <property type="match status" value="1"/>
</dbReference>
<dbReference type="PROSITE" id="PS51321">
    <property type="entry name" value="TFIIS_CENTRAL"/>
    <property type="match status" value="1"/>
</dbReference>
<protein>
    <recommendedName>
        <fullName evidence="15">Sensory/regulatory protein RpfC</fullName>
        <ecNumber evidence="3">2.7.13.3</ecNumber>
    </recommendedName>
</protein>
<dbReference type="SMART" id="SM00448">
    <property type="entry name" value="REC"/>
    <property type="match status" value="2"/>
</dbReference>
<keyword evidence="13" id="KW-0472">Membrane</keyword>
<dbReference type="GO" id="GO:0005886">
    <property type="term" value="C:plasma membrane"/>
    <property type="evidence" value="ECO:0007669"/>
    <property type="project" value="UniProtKB-SubCell"/>
</dbReference>
<evidence type="ECO:0000259" key="18">
    <source>
        <dbReference type="PROSITE" id="PS50110"/>
    </source>
</evidence>
<dbReference type="Pfam" id="PF02518">
    <property type="entry name" value="HATPase_c"/>
    <property type="match status" value="1"/>
</dbReference>
<evidence type="ECO:0000256" key="7">
    <source>
        <dbReference type="ARBA" id="ARBA00022692"/>
    </source>
</evidence>
<dbReference type="InterPro" id="IPR001789">
    <property type="entry name" value="Sig_transdc_resp-reg_receiver"/>
</dbReference>
<dbReference type="RefSeq" id="WP_207687613.1">
    <property type="nucleotide sequence ID" value="NZ_CP061799.1"/>
</dbReference>
<evidence type="ECO:0000256" key="6">
    <source>
        <dbReference type="ARBA" id="ARBA00022679"/>
    </source>
</evidence>
<keyword evidence="6" id="KW-0808">Transferase</keyword>
<feature type="modified residue" description="4-aspartylphosphate" evidence="16">
    <location>
        <position position="54"/>
    </location>
</feature>
<keyword evidence="12" id="KW-0902">Two-component regulatory system</keyword>
<comment type="catalytic activity">
    <reaction evidence="1">
        <text>ATP + protein L-histidine = ADP + protein N-phospho-L-histidine.</text>
        <dbReference type="EC" id="2.7.13.3"/>
    </reaction>
</comment>
<dbReference type="SMART" id="SM00065">
    <property type="entry name" value="GAF"/>
    <property type="match status" value="1"/>
</dbReference>
<feature type="domain" description="TFIIS central" evidence="19">
    <location>
        <begin position="782"/>
        <end position="832"/>
    </location>
</feature>
<evidence type="ECO:0000259" key="17">
    <source>
        <dbReference type="PROSITE" id="PS50109"/>
    </source>
</evidence>
<dbReference type="CDD" id="cd17546">
    <property type="entry name" value="REC_hyHK_CKI1_RcsC-like"/>
    <property type="match status" value="1"/>
</dbReference>
<dbReference type="CDD" id="cd00082">
    <property type="entry name" value="HisKA"/>
    <property type="match status" value="1"/>
</dbReference>
<organism evidence="20 21">
    <name type="scientific">Desulfonema limicola</name>
    <dbReference type="NCBI Taxonomy" id="45656"/>
    <lineage>
        <taxon>Bacteria</taxon>
        <taxon>Pseudomonadati</taxon>
        <taxon>Thermodesulfobacteriota</taxon>
        <taxon>Desulfobacteria</taxon>
        <taxon>Desulfobacterales</taxon>
        <taxon>Desulfococcaceae</taxon>
        <taxon>Desulfonema</taxon>
    </lineage>
</organism>
<dbReference type="InterPro" id="IPR036890">
    <property type="entry name" value="HATPase_C_sf"/>
</dbReference>
<evidence type="ECO:0000256" key="5">
    <source>
        <dbReference type="ARBA" id="ARBA00022553"/>
    </source>
</evidence>